<protein>
    <submittedName>
        <fullName evidence="1">Uncharacterized protein</fullName>
    </submittedName>
</protein>
<evidence type="ECO:0000313" key="2">
    <source>
        <dbReference type="Proteomes" id="UP000257109"/>
    </source>
</evidence>
<dbReference type="Proteomes" id="UP000257109">
    <property type="component" value="Unassembled WGS sequence"/>
</dbReference>
<evidence type="ECO:0000313" key="1">
    <source>
        <dbReference type="EMBL" id="RDX62306.1"/>
    </source>
</evidence>
<organism evidence="1 2">
    <name type="scientific">Mucuna pruriens</name>
    <name type="common">Velvet bean</name>
    <name type="synonym">Dolichos pruriens</name>
    <dbReference type="NCBI Taxonomy" id="157652"/>
    <lineage>
        <taxon>Eukaryota</taxon>
        <taxon>Viridiplantae</taxon>
        <taxon>Streptophyta</taxon>
        <taxon>Embryophyta</taxon>
        <taxon>Tracheophyta</taxon>
        <taxon>Spermatophyta</taxon>
        <taxon>Magnoliopsida</taxon>
        <taxon>eudicotyledons</taxon>
        <taxon>Gunneridae</taxon>
        <taxon>Pentapetalae</taxon>
        <taxon>rosids</taxon>
        <taxon>fabids</taxon>
        <taxon>Fabales</taxon>
        <taxon>Fabaceae</taxon>
        <taxon>Papilionoideae</taxon>
        <taxon>50 kb inversion clade</taxon>
        <taxon>NPAAA clade</taxon>
        <taxon>indigoferoid/millettioid clade</taxon>
        <taxon>Phaseoleae</taxon>
        <taxon>Mucuna</taxon>
    </lineage>
</organism>
<feature type="non-terminal residue" evidence="1">
    <location>
        <position position="1"/>
    </location>
</feature>
<reference evidence="1" key="1">
    <citation type="submission" date="2018-05" db="EMBL/GenBank/DDBJ databases">
        <title>Draft genome of Mucuna pruriens seed.</title>
        <authorList>
            <person name="Nnadi N.E."/>
            <person name="Vos R."/>
            <person name="Hasami M.H."/>
            <person name="Devisetty U.K."/>
            <person name="Aguiy J.C."/>
        </authorList>
    </citation>
    <scope>NUCLEOTIDE SEQUENCE [LARGE SCALE GENOMIC DNA]</scope>
    <source>
        <strain evidence="1">JCA_2017</strain>
    </source>
</reference>
<dbReference type="AlphaFoldDB" id="A0A371E8E1"/>
<gene>
    <name evidence="1" type="ORF">CR513_59377</name>
</gene>
<accession>A0A371E8E1</accession>
<sequence>MNLFLKWVLEKLKKVLACISRWIEQRKNVAFTADTKMRCLDSPLHSSPLPSPLFKKPYIVKEDLGLFNSIL</sequence>
<dbReference type="EMBL" id="QJKJ01015575">
    <property type="protein sequence ID" value="RDX62306.1"/>
    <property type="molecule type" value="Genomic_DNA"/>
</dbReference>
<proteinExistence type="predicted"/>
<name>A0A371E8E1_MUCPR</name>
<comment type="caution">
    <text evidence="1">The sequence shown here is derived from an EMBL/GenBank/DDBJ whole genome shotgun (WGS) entry which is preliminary data.</text>
</comment>
<keyword evidence="2" id="KW-1185">Reference proteome</keyword>